<accession>A0A2W4VVJ9</accession>
<dbReference type="Pfam" id="PF00293">
    <property type="entry name" value="NUDIX"/>
    <property type="match status" value="1"/>
</dbReference>
<protein>
    <submittedName>
        <fullName evidence="2">NUDIX hydrolase</fullName>
    </submittedName>
</protein>
<dbReference type="PROSITE" id="PS51462">
    <property type="entry name" value="NUDIX"/>
    <property type="match status" value="1"/>
</dbReference>
<dbReference type="EMBL" id="QBMC01000082">
    <property type="protein sequence ID" value="PZO16321.1"/>
    <property type="molecule type" value="Genomic_DNA"/>
</dbReference>
<name>A0A2W4VVJ9_9CYAN</name>
<proteinExistence type="predicted"/>
<dbReference type="InterPro" id="IPR015797">
    <property type="entry name" value="NUDIX_hydrolase-like_dom_sf"/>
</dbReference>
<dbReference type="AlphaFoldDB" id="A0A2W4VVJ9"/>
<dbReference type="Gene3D" id="3.90.79.10">
    <property type="entry name" value="Nucleoside Triphosphate Pyrophosphohydrolase"/>
    <property type="match status" value="1"/>
</dbReference>
<dbReference type="GO" id="GO:0016787">
    <property type="term" value="F:hydrolase activity"/>
    <property type="evidence" value="ECO:0007669"/>
    <property type="project" value="UniProtKB-KW"/>
</dbReference>
<sequence>MAKKIRAISLGLIEHKGHVFVSKSADPKTQETFYRFLGGGIDFGETSEAALMREFGEEVQAELTQVEYVTCLDNIFEYNGKPKHELIQLFRAQFADERFYQLEAGFRFVEGDRVDQAIWIPISKVLSGELRLVPQSCWQYLTASIF</sequence>
<feature type="domain" description="Nudix hydrolase" evidence="1">
    <location>
        <begin position="3"/>
        <end position="145"/>
    </location>
</feature>
<evidence type="ECO:0000259" key="1">
    <source>
        <dbReference type="PROSITE" id="PS51462"/>
    </source>
</evidence>
<comment type="caution">
    <text evidence="2">The sequence shown here is derived from an EMBL/GenBank/DDBJ whole genome shotgun (WGS) entry which is preliminary data.</text>
</comment>
<dbReference type="Proteomes" id="UP000249354">
    <property type="component" value="Unassembled WGS sequence"/>
</dbReference>
<organism evidence="2 3">
    <name type="scientific">Leptolyngbya foveolarum</name>
    <dbReference type="NCBI Taxonomy" id="47253"/>
    <lineage>
        <taxon>Bacteria</taxon>
        <taxon>Bacillati</taxon>
        <taxon>Cyanobacteriota</taxon>
        <taxon>Cyanophyceae</taxon>
        <taxon>Leptolyngbyales</taxon>
        <taxon>Leptolyngbyaceae</taxon>
        <taxon>Leptolyngbya group</taxon>
        <taxon>Leptolyngbya</taxon>
    </lineage>
</organism>
<dbReference type="InterPro" id="IPR000086">
    <property type="entry name" value="NUDIX_hydrolase_dom"/>
</dbReference>
<evidence type="ECO:0000313" key="2">
    <source>
        <dbReference type="EMBL" id="PZO16321.1"/>
    </source>
</evidence>
<reference evidence="3" key="1">
    <citation type="submission" date="2018-04" db="EMBL/GenBank/DDBJ databases">
        <authorList>
            <person name="Cornet L."/>
        </authorList>
    </citation>
    <scope>NUCLEOTIDE SEQUENCE [LARGE SCALE GENOMIC DNA]</scope>
</reference>
<evidence type="ECO:0000313" key="3">
    <source>
        <dbReference type="Proteomes" id="UP000249354"/>
    </source>
</evidence>
<dbReference type="CDD" id="cd04688">
    <property type="entry name" value="NUDIX_Hydrolase"/>
    <property type="match status" value="1"/>
</dbReference>
<reference evidence="2 3" key="2">
    <citation type="submission" date="2018-06" db="EMBL/GenBank/DDBJ databases">
        <title>Metagenomic assembly of (sub)arctic Cyanobacteria and their associated microbiome from non-axenic cultures.</title>
        <authorList>
            <person name="Baurain D."/>
        </authorList>
    </citation>
    <scope>NUCLEOTIDE SEQUENCE [LARGE SCALE GENOMIC DNA]</scope>
    <source>
        <strain evidence="2">ULC129bin1</strain>
    </source>
</reference>
<gene>
    <name evidence="2" type="ORF">DCF25_12610</name>
</gene>
<dbReference type="SUPFAM" id="SSF55811">
    <property type="entry name" value="Nudix"/>
    <property type="match status" value="1"/>
</dbReference>
<keyword evidence="2" id="KW-0378">Hydrolase</keyword>